<protein>
    <submittedName>
        <fullName evidence="1">Uncharacterized protein</fullName>
    </submittedName>
</protein>
<comment type="caution">
    <text evidence="1">The sequence shown here is derived from an EMBL/GenBank/DDBJ whole genome shotgun (WGS) entry which is preliminary data.</text>
</comment>
<organism evidence="1 2">
    <name type="scientific">Nocardia bovistercoris</name>
    <dbReference type="NCBI Taxonomy" id="2785916"/>
    <lineage>
        <taxon>Bacteria</taxon>
        <taxon>Bacillati</taxon>
        <taxon>Actinomycetota</taxon>
        <taxon>Actinomycetes</taxon>
        <taxon>Mycobacteriales</taxon>
        <taxon>Nocardiaceae</taxon>
        <taxon>Nocardia</taxon>
    </lineage>
</organism>
<dbReference type="RefSeq" id="WP_196152811.1">
    <property type="nucleotide sequence ID" value="NZ_JADMLG010000015.1"/>
</dbReference>
<gene>
    <name evidence="1" type="ORF">IT779_29980</name>
</gene>
<reference evidence="1" key="1">
    <citation type="submission" date="2020-11" db="EMBL/GenBank/DDBJ databases">
        <title>Nocardia NEAU-351.nov., a novel actinomycete isolated from the cow dung.</title>
        <authorList>
            <person name="Zhang X."/>
        </authorList>
    </citation>
    <scope>NUCLEOTIDE SEQUENCE</scope>
    <source>
        <strain evidence="1">NEAU-351</strain>
    </source>
</reference>
<dbReference type="AlphaFoldDB" id="A0A931IHK4"/>
<accession>A0A931IHK4</accession>
<dbReference type="EMBL" id="JADMLG010000015">
    <property type="protein sequence ID" value="MBH0780511.1"/>
    <property type="molecule type" value="Genomic_DNA"/>
</dbReference>
<proteinExistence type="predicted"/>
<evidence type="ECO:0000313" key="2">
    <source>
        <dbReference type="Proteomes" id="UP000655751"/>
    </source>
</evidence>
<name>A0A931IHK4_9NOCA</name>
<evidence type="ECO:0000313" key="1">
    <source>
        <dbReference type="EMBL" id="MBH0780511.1"/>
    </source>
</evidence>
<keyword evidence="2" id="KW-1185">Reference proteome</keyword>
<sequence>MPTVDELFWRLTVALADHLTDGRNNSSEAELVYGAGEVIRLWVEDGSVRAEFDSPEGGPEIWVFAPGRDDIEEFIETVVDAV</sequence>
<dbReference type="Proteomes" id="UP000655751">
    <property type="component" value="Unassembled WGS sequence"/>
</dbReference>